<dbReference type="EMBL" id="JPKY01000001">
    <property type="protein sequence ID" value="KFH49010.1"/>
    <property type="molecule type" value="Genomic_DNA"/>
</dbReference>
<accession>A0A086TI28</accession>
<evidence type="ECO:0000256" key="2">
    <source>
        <dbReference type="SAM" id="MobiDB-lite"/>
    </source>
</evidence>
<dbReference type="GO" id="GO:0004497">
    <property type="term" value="F:monooxygenase activity"/>
    <property type="evidence" value="ECO:0007669"/>
    <property type="project" value="UniProtKB-KW"/>
</dbReference>
<comment type="similarity">
    <text evidence="1">Belongs to the FAD-binding monooxygenase family.</text>
</comment>
<keyword evidence="4" id="KW-1185">Reference proteome</keyword>
<sequence length="576" mass="64729">MDPRREDTIHHERFVKVVCVGAGFSGLCLAYKLRRSFQNYALTIYEKNPEIGGTWFENRYPGCACDVPSHNYTYSFEPKHDFSAVLASSREIQEYLETFAAKHDLRQHIRTSNLVTGASWDQREGQWNITATDLKSGEVVRDWCHILVHATGYLNKPAWPSAPGLESFRGPKLHSAAWDDGVEIEGKNVILVGSGASSVQILPAIRPVVKSAKVFVRTPRWTLPSPSTKKGDKFSPEDLERFATDPEAVMNLRLENERTLNSFFTMYMKGTVLQNQARQLLESEMKKLVVDPAVQEKLVPDFPVGCKRILPSGFPFLKSLMEDNVEPIYSGVKAFTETGCISDDGTHHQGDIIICATGFDLSFIPRYPILFRGHNLQEDWASSITGYMGVGIAECPNTFTLGGPWTPISNGPVIVALEAQADFVCAFIDKFQTEPGIHSMHLKAAASYDFRSYMARATKRMVWSESCRNGHNIRPNWGQASITWPGSTLHYLEALREPRFEDYEFEYSGGGGRFAWLGDGISQTEWDATADLAYYIRDKDDGRHLSRGARRREITKSGTQPPRELHRQAKLSTPDA</sequence>
<gene>
    <name evidence="3" type="ORF">ACRE_001810</name>
</gene>
<keyword evidence="3" id="KW-0503">Monooxygenase</keyword>
<dbReference type="AlphaFoldDB" id="A0A086TI28"/>
<dbReference type="OrthoDB" id="74360at2759"/>
<dbReference type="Pfam" id="PF13450">
    <property type="entry name" value="NAD_binding_8"/>
    <property type="match status" value="1"/>
</dbReference>
<comment type="caution">
    <text evidence="3">The sequence shown here is derived from an EMBL/GenBank/DDBJ whole genome shotgun (WGS) entry which is preliminary data.</text>
</comment>
<name>A0A086TI28_HAPC1</name>
<dbReference type="PANTHER" id="PTHR42877">
    <property type="entry name" value="L-ORNITHINE N(5)-MONOOXYGENASE-RELATED"/>
    <property type="match status" value="1"/>
</dbReference>
<feature type="region of interest" description="Disordered" evidence="2">
    <location>
        <begin position="546"/>
        <end position="576"/>
    </location>
</feature>
<reference evidence="4" key="1">
    <citation type="journal article" date="2014" name="Genome Announc.">
        <title>Genome sequence and annotation of Acremonium chrysogenum, producer of the beta-lactam antibiotic cephalosporin C.</title>
        <authorList>
            <person name="Terfehr D."/>
            <person name="Dahlmann T.A."/>
            <person name="Specht T."/>
            <person name="Zadra I."/>
            <person name="Kuernsteiner H."/>
            <person name="Kueck U."/>
        </authorList>
    </citation>
    <scope>NUCLEOTIDE SEQUENCE [LARGE SCALE GENOMIC DNA]</scope>
    <source>
        <strain evidence="4">ATCC 11550 / CBS 779.69 / DSM 880 / IAM 14645 / JCM 23072 / IMI 49137</strain>
    </source>
</reference>
<dbReference type="PANTHER" id="PTHR42877:SF8">
    <property type="entry name" value="MONOOXYGENASE"/>
    <property type="match status" value="1"/>
</dbReference>
<keyword evidence="3" id="KW-0560">Oxidoreductase</keyword>
<organism evidence="3 4">
    <name type="scientific">Hapsidospora chrysogenum (strain ATCC 11550 / CBS 779.69 / DSM 880 / IAM 14645 / JCM 23072 / IMI 49137)</name>
    <name type="common">Acremonium chrysogenum</name>
    <dbReference type="NCBI Taxonomy" id="857340"/>
    <lineage>
        <taxon>Eukaryota</taxon>
        <taxon>Fungi</taxon>
        <taxon>Dikarya</taxon>
        <taxon>Ascomycota</taxon>
        <taxon>Pezizomycotina</taxon>
        <taxon>Sordariomycetes</taxon>
        <taxon>Hypocreomycetidae</taxon>
        <taxon>Hypocreales</taxon>
        <taxon>Bionectriaceae</taxon>
        <taxon>Hapsidospora</taxon>
    </lineage>
</organism>
<evidence type="ECO:0000313" key="3">
    <source>
        <dbReference type="EMBL" id="KFH49010.1"/>
    </source>
</evidence>
<dbReference type="SUPFAM" id="SSF51905">
    <property type="entry name" value="FAD/NAD(P)-binding domain"/>
    <property type="match status" value="3"/>
</dbReference>
<dbReference type="HOGENOM" id="CLU_006937_6_1_1"/>
<dbReference type="Proteomes" id="UP000029964">
    <property type="component" value="Unassembled WGS sequence"/>
</dbReference>
<dbReference type="InterPro" id="IPR051209">
    <property type="entry name" value="FAD-bind_Monooxygenase_sf"/>
</dbReference>
<evidence type="ECO:0000313" key="4">
    <source>
        <dbReference type="Proteomes" id="UP000029964"/>
    </source>
</evidence>
<dbReference type="Gene3D" id="3.50.50.60">
    <property type="entry name" value="FAD/NAD(P)-binding domain"/>
    <property type="match status" value="2"/>
</dbReference>
<dbReference type="InterPro" id="IPR036188">
    <property type="entry name" value="FAD/NAD-bd_sf"/>
</dbReference>
<dbReference type="STRING" id="857340.A0A086TI28"/>
<protein>
    <submittedName>
        <fullName evidence="3">Putative sterigmatocystin biosynthesis monooxygenase-like protein</fullName>
    </submittedName>
</protein>
<evidence type="ECO:0000256" key="1">
    <source>
        <dbReference type="ARBA" id="ARBA00010139"/>
    </source>
</evidence>
<proteinExistence type="inferred from homology"/>